<feature type="region of interest" description="Disordered" evidence="1">
    <location>
        <begin position="103"/>
        <end position="126"/>
    </location>
</feature>
<evidence type="ECO:0000313" key="3">
    <source>
        <dbReference type="Proteomes" id="UP000256964"/>
    </source>
</evidence>
<feature type="compositionally biased region" description="Polar residues" evidence="1">
    <location>
        <begin position="103"/>
        <end position="121"/>
    </location>
</feature>
<reference evidence="2 3" key="1">
    <citation type="journal article" date="2018" name="Biotechnol. Biofuels">
        <title>Integrative visual omics of the white-rot fungus Polyporus brumalis exposes the biotechnological potential of its oxidative enzymes for delignifying raw plant biomass.</title>
        <authorList>
            <person name="Miyauchi S."/>
            <person name="Rancon A."/>
            <person name="Drula E."/>
            <person name="Hage H."/>
            <person name="Chaduli D."/>
            <person name="Favel A."/>
            <person name="Grisel S."/>
            <person name="Henrissat B."/>
            <person name="Herpoel-Gimbert I."/>
            <person name="Ruiz-Duenas F.J."/>
            <person name="Chevret D."/>
            <person name="Hainaut M."/>
            <person name="Lin J."/>
            <person name="Wang M."/>
            <person name="Pangilinan J."/>
            <person name="Lipzen A."/>
            <person name="Lesage-Meessen L."/>
            <person name="Navarro D."/>
            <person name="Riley R."/>
            <person name="Grigoriev I.V."/>
            <person name="Zhou S."/>
            <person name="Raouche S."/>
            <person name="Rosso M.N."/>
        </authorList>
    </citation>
    <scope>NUCLEOTIDE SEQUENCE [LARGE SCALE GENOMIC DNA]</scope>
    <source>
        <strain evidence="2 3">BRFM 1820</strain>
    </source>
</reference>
<dbReference type="Proteomes" id="UP000256964">
    <property type="component" value="Unassembled WGS sequence"/>
</dbReference>
<protein>
    <submittedName>
        <fullName evidence="2">Uncharacterized protein</fullName>
    </submittedName>
</protein>
<name>A0A371DGY0_9APHY</name>
<organism evidence="2 3">
    <name type="scientific">Lentinus brumalis</name>
    <dbReference type="NCBI Taxonomy" id="2498619"/>
    <lineage>
        <taxon>Eukaryota</taxon>
        <taxon>Fungi</taxon>
        <taxon>Dikarya</taxon>
        <taxon>Basidiomycota</taxon>
        <taxon>Agaricomycotina</taxon>
        <taxon>Agaricomycetes</taxon>
        <taxon>Polyporales</taxon>
        <taxon>Polyporaceae</taxon>
        <taxon>Lentinus</taxon>
    </lineage>
</organism>
<proteinExistence type="predicted"/>
<sequence length="173" mass="18156">MVMSGSRQVCDHACRAGSVGIHRGTCFCFLVPLRSPSERCVEISTPHFAFSVRSWADATCVPSGANAAKVARPQSETFRSALGGGTACALSFRARQSASNCPLSMQGRSDNRTCQSRSSDSGLGPVGLRGTIGSFGTCERAAEIQPSRQQVRGPAPLVPAHTGVILPEFLSLS</sequence>
<dbReference type="EMBL" id="KZ857393">
    <property type="protein sequence ID" value="RDX51792.1"/>
    <property type="molecule type" value="Genomic_DNA"/>
</dbReference>
<dbReference type="AlphaFoldDB" id="A0A371DGY0"/>
<keyword evidence="3" id="KW-1185">Reference proteome</keyword>
<evidence type="ECO:0000256" key="1">
    <source>
        <dbReference type="SAM" id="MobiDB-lite"/>
    </source>
</evidence>
<gene>
    <name evidence="2" type="ORF">OH76DRAFT_273309</name>
</gene>
<evidence type="ECO:0000313" key="2">
    <source>
        <dbReference type="EMBL" id="RDX51792.1"/>
    </source>
</evidence>
<accession>A0A371DGY0</accession>